<dbReference type="Proteomes" id="UP001190640">
    <property type="component" value="Chromosome 18"/>
</dbReference>
<evidence type="ECO:0000256" key="4">
    <source>
        <dbReference type="ARBA" id="ARBA00022989"/>
    </source>
</evidence>
<dbReference type="PANTHER" id="PTHR13674">
    <property type="entry name" value="GROWTH AND TRANSFORMATION-DEPENDENT PROTEIN"/>
    <property type="match status" value="1"/>
</dbReference>
<dbReference type="RefSeq" id="XP_054858984.1">
    <property type="nucleotide sequence ID" value="XM_055003009.1"/>
</dbReference>
<dbReference type="InterPro" id="IPR009432">
    <property type="entry name" value="DUF1075"/>
</dbReference>
<comment type="similarity">
    <text evidence="2">Belongs to the UPF0389 family.</text>
</comment>
<feature type="region of interest" description="Disordered" evidence="6">
    <location>
        <begin position="136"/>
        <end position="155"/>
    </location>
</feature>
<evidence type="ECO:0000256" key="3">
    <source>
        <dbReference type="ARBA" id="ARBA00022692"/>
    </source>
</evidence>
<dbReference type="GO" id="GO:0016020">
    <property type="term" value="C:membrane"/>
    <property type="evidence" value="ECO:0007669"/>
    <property type="project" value="UniProtKB-SubCell"/>
</dbReference>
<proteinExistence type="inferred from homology"/>
<dbReference type="GO" id="GO:0005739">
    <property type="term" value="C:mitochondrion"/>
    <property type="evidence" value="ECO:0007669"/>
    <property type="project" value="TreeGrafter"/>
</dbReference>
<dbReference type="AlphaFoldDB" id="A0AA97KQF0"/>
<evidence type="ECO:0000256" key="5">
    <source>
        <dbReference type="ARBA" id="ARBA00023136"/>
    </source>
</evidence>
<organism evidence="8 9">
    <name type="scientific">Eublepharis macularius</name>
    <name type="common">Leopard gecko</name>
    <name type="synonym">Cyrtodactylus macularius</name>
    <dbReference type="NCBI Taxonomy" id="481883"/>
    <lineage>
        <taxon>Eukaryota</taxon>
        <taxon>Metazoa</taxon>
        <taxon>Chordata</taxon>
        <taxon>Craniata</taxon>
        <taxon>Vertebrata</taxon>
        <taxon>Euteleostomi</taxon>
        <taxon>Lepidosauria</taxon>
        <taxon>Squamata</taxon>
        <taxon>Bifurcata</taxon>
        <taxon>Gekkota</taxon>
        <taxon>Eublepharidae</taxon>
        <taxon>Eublepharinae</taxon>
        <taxon>Eublepharis</taxon>
    </lineage>
</organism>
<evidence type="ECO:0000256" key="2">
    <source>
        <dbReference type="ARBA" id="ARBA00007363"/>
    </source>
</evidence>
<dbReference type="CTD" id="26355"/>
<evidence type="ECO:0000313" key="8">
    <source>
        <dbReference type="Proteomes" id="UP001190640"/>
    </source>
</evidence>
<dbReference type="GO" id="GO:0071456">
    <property type="term" value="P:cellular response to hypoxia"/>
    <property type="evidence" value="ECO:0007669"/>
    <property type="project" value="TreeGrafter"/>
</dbReference>
<keyword evidence="3 7" id="KW-0812">Transmembrane</keyword>
<dbReference type="GeneID" id="129345780"/>
<dbReference type="GO" id="GO:0090200">
    <property type="term" value="P:positive regulation of release of cytochrome c from mitochondria"/>
    <property type="evidence" value="ECO:0007669"/>
    <property type="project" value="TreeGrafter"/>
</dbReference>
<dbReference type="Pfam" id="PF06388">
    <property type="entry name" value="DUF1075"/>
    <property type="match status" value="1"/>
</dbReference>
<accession>A0AA97KQF0</accession>
<keyword evidence="5 7" id="KW-0472">Membrane</keyword>
<evidence type="ECO:0000256" key="7">
    <source>
        <dbReference type="SAM" id="Phobius"/>
    </source>
</evidence>
<evidence type="ECO:0000313" key="9">
    <source>
        <dbReference type="RefSeq" id="XP_054858984.1"/>
    </source>
</evidence>
<feature type="region of interest" description="Disordered" evidence="6">
    <location>
        <begin position="42"/>
        <end position="63"/>
    </location>
</feature>
<sequence length="155" mass="17532">MAGLVAAGKVVKFLDKNAFSALRMAKGKHWLINRRLCIKAEDSKAQKPSSPSPAPPFRVPGHKPSDWDKKFLLWTGRFKKVEDIPETVSFEMVDAARNKMRVKISYLMIALTIVGCIIMVIMGKRAVARHESLTTQNMERKARWREEAARAQAKP</sequence>
<protein>
    <submittedName>
        <fullName evidence="9">Protein FAM162A</fullName>
    </submittedName>
</protein>
<evidence type="ECO:0000256" key="1">
    <source>
        <dbReference type="ARBA" id="ARBA00004167"/>
    </source>
</evidence>
<keyword evidence="8" id="KW-1185">Reference proteome</keyword>
<keyword evidence="4 7" id="KW-1133">Transmembrane helix</keyword>
<feature type="compositionally biased region" description="Basic and acidic residues" evidence="6">
    <location>
        <begin position="136"/>
        <end position="149"/>
    </location>
</feature>
<name>A0AA97KQF0_EUBMA</name>
<gene>
    <name evidence="9" type="primary">FAM162A</name>
</gene>
<evidence type="ECO:0000256" key="6">
    <source>
        <dbReference type="SAM" id="MobiDB-lite"/>
    </source>
</evidence>
<feature type="transmembrane region" description="Helical" evidence="7">
    <location>
        <begin position="104"/>
        <end position="123"/>
    </location>
</feature>
<dbReference type="PANTHER" id="PTHR13674:SF2">
    <property type="entry name" value="PROTEIN FAM162A"/>
    <property type="match status" value="1"/>
</dbReference>
<reference evidence="9" key="1">
    <citation type="submission" date="2025-08" db="UniProtKB">
        <authorList>
            <consortium name="RefSeq"/>
        </authorList>
    </citation>
    <scope>IDENTIFICATION</scope>
    <source>
        <tissue evidence="9">Blood</tissue>
    </source>
</reference>
<dbReference type="GO" id="GO:0051402">
    <property type="term" value="P:neuron apoptotic process"/>
    <property type="evidence" value="ECO:0007669"/>
    <property type="project" value="TreeGrafter"/>
</dbReference>
<dbReference type="KEGG" id="emc:129345780"/>
<comment type="subcellular location">
    <subcellularLocation>
        <location evidence="1">Membrane</location>
        <topology evidence="1">Single-pass membrane protein</topology>
    </subcellularLocation>
</comment>